<dbReference type="AlphaFoldDB" id="A0A9P5NTL0"/>
<comment type="caution">
    <text evidence="1">The sequence shown here is derived from an EMBL/GenBank/DDBJ whole genome shotgun (WGS) entry which is preliminary data.</text>
</comment>
<reference evidence="1" key="1">
    <citation type="submission" date="2020-11" db="EMBL/GenBank/DDBJ databases">
        <authorList>
            <consortium name="DOE Joint Genome Institute"/>
            <person name="Ahrendt S."/>
            <person name="Riley R."/>
            <person name="Andreopoulos W."/>
            <person name="LaButti K."/>
            <person name="Pangilinan J."/>
            <person name="Ruiz-duenas F.J."/>
            <person name="Barrasa J.M."/>
            <person name="Sanchez-Garcia M."/>
            <person name="Camarero S."/>
            <person name="Miyauchi S."/>
            <person name="Serrano A."/>
            <person name="Linde D."/>
            <person name="Babiker R."/>
            <person name="Drula E."/>
            <person name="Ayuso-Fernandez I."/>
            <person name="Pacheco R."/>
            <person name="Padilla G."/>
            <person name="Ferreira P."/>
            <person name="Barriuso J."/>
            <person name="Kellner H."/>
            <person name="Castanera R."/>
            <person name="Alfaro M."/>
            <person name="Ramirez L."/>
            <person name="Pisabarro A.G."/>
            <person name="Kuo A."/>
            <person name="Tritt A."/>
            <person name="Lipzen A."/>
            <person name="He G."/>
            <person name="Yan M."/>
            <person name="Ng V."/>
            <person name="Cullen D."/>
            <person name="Martin F."/>
            <person name="Rosso M.-N."/>
            <person name="Henrissat B."/>
            <person name="Hibbett D."/>
            <person name="Martinez A.T."/>
            <person name="Grigoriev I.V."/>
        </authorList>
    </citation>
    <scope>NUCLEOTIDE SEQUENCE</scope>
    <source>
        <strain evidence="1">AH 44721</strain>
    </source>
</reference>
<dbReference type="OrthoDB" id="2646484at2759"/>
<organism evidence="1 2">
    <name type="scientific">Gymnopilus junonius</name>
    <name type="common">Spectacular rustgill mushroom</name>
    <name type="synonym">Gymnopilus spectabilis subsp. junonius</name>
    <dbReference type="NCBI Taxonomy" id="109634"/>
    <lineage>
        <taxon>Eukaryota</taxon>
        <taxon>Fungi</taxon>
        <taxon>Dikarya</taxon>
        <taxon>Basidiomycota</taxon>
        <taxon>Agaricomycotina</taxon>
        <taxon>Agaricomycetes</taxon>
        <taxon>Agaricomycetidae</taxon>
        <taxon>Agaricales</taxon>
        <taxon>Agaricineae</taxon>
        <taxon>Hymenogastraceae</taxon>
        <taxon>Gymnopilus</taxon>
    </lineage>
</organism>
<dbReference type="EMBL" id="JADNYJ010000019">
    <property type="protein sequence ID" value="KAF8906224.1"/>
    <property type="molecule type" value="Genomic_DNA"/>
</dbReference>
<keyword evidence="2" id="KW-1185">Reference proteome</keyword>
<proteinExistence type="predicted"/>
<gene>
    <name evidence="1" type="ORF">CPB84DRAFT_1745087</name>
</gene>
<protein>
    <submittedName>
        <fullName evidence="1">Uncharacterized protein</fullName>
    </submittedName>
</protein>
<evidence type="ECO:0000313" key="2">
    <source>
        <dbReference type="Proteomes" id="UP000724874"/>
    </source>
</evidence>
<name>A0A9P5NTL0_GYMJU</name>
<evidence type="ECO:0000313" key="1">
    <source>
        <dbReference type="EMBL" id="KAF8906224.1"/>
    </source>
</evidence>
<accession>A0A9P5NTL0</accession>
<sequence length="545" mass="60540">MERPFLPKGVAYAQIPTSSSIPSLDIRILADASLQPSLLSESISICSLSSLESKSPTPFPSVKILPFRFIELGDQLKMFSVSEMSRHNASTSLVSSPTSPRLKLMLKECLSIPKWIEMCAALQAPGHIPWESLQETPSKDWRPEGSIFSPECFSRTLSQFRAPLSKTSPNSNPLTKPSTIRSFGLADTDLLDELQGSKSLLEVNTRVRADKPPARLAEPRKLSLPSLVVSNSQFTFPLPLEPSHSVSSSLASQRGKRAPPSLHLKKTKDLSYPDIPTAFLGSPSQHLPQFEYANRDNDPAPPFEEMITNLRLQCLTMSLQTPQDASFNSRSCLGSESASNIDSIDDKATTLDSDECNFATSSYPDYEFLPASRAYEVNRPRRPIPRKKKSEPDLFPSNAERYKMLPNIEPKINFHPVIPLAVKSSEAGLVRDTTSSLRSAMTKGRGPHCRAPLKNVRFVLTHDEVMQDAESSAALQEDKMVLQDRLNSEHSMTPPQLTRKGSSLRSTWRKARSVAISFPSRNSVTTDSVDPTVFRPLHNRWEDIL</sequence>
<dbReference type="Proteomes" id="UP000724874">
    <property type="component" value="Unassembled WGS sequence"/>
</dbReference>